<dbReference type="Proteomes" id="UP000216433">
    <property type="component" value="Unassembled WGS sequence"/>
</dbReference>
<dbReference type="Pfam" id="PF08887">
    <property type="entry name" value="GAD-like"/>
    <property type="match status" value="1"/>
</dbReference>
<gene>
    <name evidence="2" type="ORF">CEK00_11160</name>
</gene>
<dbReference type="AlphaFoldDB" id="A0A270NH37"/>
<evidence type="ECO:0000313" key="2">
    <source>
        <dbReference type="EMBL" id="PAM71419.1"/>
    </source>
</evidence>
<reference evidence="2 3" key="1">
    <citation type="submission" date="2017-06" db="EMBL/GenBank/DDBJ databases">
        <title>Genome sequencing and assembly of Stenotrophomonas maltophilia DF07.</title>
        <authorList>
            <person name="Iyer R."/>
        </authorList>
    </citation>
    <scope>NUCLEOTIDE SEQUENCE [LARGE SCALE GENOMIC DNA]</scope>
    <source>
        <strain evidence="2 3">DF07</strain>
    </source>
</reference>
<evidence type="ECO:0000259" key="1">
    <source>
        <dbReference type="Pfam" id="PF08887"/>
    </source>
</evidence>
<feature type="domain" description="GAD-related" evidence="1">
    <location>
        <begin position="191"/>
        <end position="289"/>
    </location>
</feature>
<evidence type="ECO:0000313" key="3">
    <source>
        <dbReference type="Proteomes" id="UP000216433"/>
    </source>
</evidence>
<dbReference type="EMBL" id="NJGC01000011">
    <property type="protein sequence ID" value="PAM71419.1"/>
    <property type="molecule type" value="Genomic_DNA"/>
</dbReference>
<comment type="caution">
    <text evidence="2">The sequence shown here is derived from an EMBL/GenBank/DDBJ whole genome shotgun (WGS) entry which is preliminary data.</text>
</comment>
<accession>A0A270NH37</accession>
<protein>
    <recommendedName>
        <fullName evidence="1">GAD-related domain-containing protein</fullName>
    </recommendedName>
</protein>
<sequence>MPAFRIVCMDRERSALHRKGPIPVQISPMTSAALCLSLALQLPVASEPLAVDPDSLLALHQALQSFGEFQQPYSAPVDVADPDAGTIDATVEISAGCLRDGPQVIILDADVDEAPERYLVLNEPWQSLSAGTLLLVSGNTAAIISTQEANKEATQAERMLTFLDYLPFDAGRNALVEPGIEAQESSFETRAFMESFSASSRGEALSEATLAAWKGVLPDLLLALWRRDGFARYRDDRLILVDPHLYSGVVAAFLQGTPMEGADRFHAYALTPFGQMLLCGENTSMHISIDPHSGQVSADSDVAATAGATERNWKLEFLLHHLDGPYLDATDDDEQPLYARALDLLGHLAPNEIYSFSPSVVEGGWQAAHLVKRDRLAELKSLAKQTAARRSLRSDAEDR</sequence>
<name>A0A270NH37_STEMA</name>
<dbReference type="InterPro" id="IPR014983">
    <property type="entry name" value="GAD-rel"/>
</dbReference>
<organism evidence="2 3">
    <name type="scientific">Stenotrophomonas maltophilia</name>
    <name type="common">Pseudomonas maltophilia</name>
    <name type="synonym">Xanthomonas maltophilia</name>
    <dbReference type="NCBI Taxonomy" id="40324"/>
    <lineage>
        <taxon>Bacteria</taxon>
        <taxon>Pseudomonadati</taxon>
        <taxon>Pseudomonadota</taxon>
        <taxon>Gammaproteobacteria</taxon>
        <taxon>Lysobacterales</taxon>
        <taxon>Lysobacteraceae</taxon>
        <taxon>Stenotrophomonas</taxon>
        <taxon>Stenotrophomonas maltophilia group</taxon>
    </lineage>
</organism>
<proteinExistence type="predicted"/>